<dbReference type="SUPFAM" id="SSF50978">
    <property type="entry name" value="WD40 repeat-like"/>
    <property type="match status" value="1"/>
</dbReference>
<keyword evidence="1" id="KW-0853">WD repeat</keyword>
<evidence type="ECO:0000256" key="2">
    <source>
        <dbReference type="SAM" id="MobiDB-lite"/>
    </source>
</evidence>
<dbReference type="Gene3D" id="2.130.10.10">
    <property type="entry name" value="YVTN repeat-like/Quinoprotein amine dehydrogenase"/>
    <property type="match status" value="2"/>
</dbReference>
<dbReference type="PANTHER" id="PTHR43991">
    <property type="entry name" value="WD REPEAT PROTEIN (AFU_ORTHOLOGUE AFUA_8G05640)-RELATED"/>
    <property type="match status" value="1"/>
</dbReference>
<name>A0A250XDD0_9CHLO</name>
<dbReference type="EMBL" id="BEGY01000060">
    <property type="protein sequence ID" value="GAX81066.1"/>
    <property type="molecule type" value="Genomic_DNA"/>
</dbReference>
<evidence type="ECO:0000256" key="1">
    <source>
        <dbReference type="PROSITE-ProRule" id="PRU00221"/>
    </source>
</evidence>
<comment type="caution">
    <text evidence="4">The sequence shown here is derived from an EMBL/GenBank/DDBJ whole genome shotgun (WGS) entry which is preliminary data.</text>
</comment>
<feature type="repeat" description="WD" evidence="1">
    <location>
        <begin position="274"/>
        <end position="303"/>
    </location>
</feature>
<dbReference type="InterPro" id="IPR001680">
    <property type="entry name" value="WD40_rpt"/>
</dbReference>
<feature type="compositionally biased region" description="Gly residues" evidence="2">
    <location>
        <begin position="490"/>
        <end position="505"/>
    </location>
</feature>
<feature type="domain" description="DUF2415" evidence="3">
    <location>
        <begin position="309"/>
        <end position="345"/>
    </location>
</feature>
<feature type="region of interest" description="Disordered" evidence="2">
    <location>
        <begin position="482"/>
        <end position="515"/>
    </location>
</feature>
<dbReference type="Proteomes" id="UP000232323">
    <property type="component" value="Unassembled WGS sequence"/>
</dbReference>
<dbReference type="Pfam" id="PF00400">
    <property type="entry name" value="WD40"/>
    <property type="match status" value="1"/>
</dbReference>
<protein>
    <recommendedName>
        <fullName evidence="3">DUF2415 domain-containing protein</fullName>
    </recommendedName>
</protein>
<dbReference type="InterPro" id="IPR019417">
    <property type="entry name" value="DUF2415"/>
</dbReference>
<evidence type="ECO:0000313" key="4">
    <source>
        <dbReference type="EMBL" id="GAX81066.1"/>
    </source>
</evidence>
<evidence type="ECO:0000313" key="5">
    <source>
        <dbReference type="Proteomes" id="UP000232323"/>
    </source>
</evidence>
<dbReference type="SMART" id="SM00320">
    <property type="entry name" value="WD40"/>
    <property type="match status" value="3"/>
</dbReference>
<dbReference type="InterPro" id="IPR036322">
    <property type="entry name" value="WD40_repeat_dom_sf"/>
</dbReference>
<evidence type="ECO:0000259" key="3">
    <source>
        <dbReference type="Pfam" id="PF10313"/>
    </source>
</evidence>
<dbReference type="OrthoDB" id="64353at2759"/>
<reference evidence="4 5" key="1">
    <citation type="submission" date="2017-08" db="EMBL/GenBank/DDBJ databases">
        <title>Acidophilic green algal genome provides insights into adaptation to an acidic environment.</title>
        <authorList>
            <person name="Hirooka S."/>
            <person name="Hirose Y."/>
            <person name="Kanesaki Y."/>
            <person name="Higuchi S."/>
            <person name="Fujiwara T."/>
            <person name="Onuma R."/>
            <person name="Era A."/>
            <person name="Ohbayashi R."/>
            <person name="Uzuka A."/>
            <person name="Nozaki H."/>
            <person name="Yoshikawa H."/>
            <person name="Miyagishima S.Y."/>
        </authorList>
    </citation>
    <scope>NUCLEOTIDE SEQUENCE [LARGE SCALE GENOMIC DNA]</scope>
    <source>
        <strain evidence="4 5">NIES-2499</strain>
    </source>
</reference>
<dbReference type="AlphaFoldDB" id="A0A250XDD0"/>
<dbReference type="InterPro" id="IPR015943">
    <property type="entry name" value="WD40/YVTN_repeat-like_dom_sf"/>
</dbReference>
<gene>
    <name evidence="4" type="ORF">CEUSTIGMA_g8501.t1</name>
</gene>
<dbReference type="Pfam" id="PF10313">
    <property type="entry name" value="DUF2415"/>
    <property type="match status" value="1"/>
</dbReference>
<keyword evidence="5" id="KW-1185">Reference proteome</keyword>
<proteinExistence type="predicted"/>
<organism evidence="4 5">
    <name type="scientific">Chlamydomonas eustigma</name>
    <dbReference type="NCBI Taxonomy" id="1157962"/>
    <lineage>
        <taxon>Eukaryota</taxon>
        <taxon>Viridiplantae</taxon>
        <taxon>Chlorophyta</taxon>
        <taxon>core chlorophytes</taxon>
        <taxon>Chlorophyceae</taxon>
        <taxon>CS clade</taxon>
        <taxon>Chlamydomonadales</taxon>
        <taxon>Chlamydomonadaceae</taxon>
        <taxon>Chlamydomonas</taxon>
    </lineage>
</organism>
<dbReference type="STRING" id="1157962.A0A250XDD0"/>
<feature type="region of interest" description="Disordered" evidence="2">
    <location>
        <begin position="155"/>
        <end position="179"/>
    </location>
</feature>
<dbReference type="PANTHER" id="PTHR43991:SF9">
    <property type="entry name" value="DUF2415 DOMAIN-CONTAINING PROTEIN"/>
    <property type="match status" value="1"/>
</dbReference>
<sequence length="751" mass="80535">MDPEFNGNCFLGRRFWHEGTPVPLRHWQLRDLVSFGRDDHEVFAVHGTRILWYPLQRPPDVPQEGDCASLIARTSEHMNSQYEHTSMMNASDVESASMAAVRDRGESGHLPSSSSRVVSCTVMDAGFHASCMAYWNGYLAAGGHSGELDVRKLTSVSDNEGRQDPEATPVYRSTTSQGSVNNSIHMASSSTGVPQIFVCNNDSTIRVHHLPDMSRAATIRLQVPANYCVFSRQGGLLASVGDSTVGHIHQETESGYTQLSTFCEAQDSGMGCCWAPEESCVAAGFQDGTVLLWDHRAARKIHKYTLQTACRCIKFSPAPLDLLAFSENEDYVHVVDMRRLEAMQHLDVRHPSEVFGSASRASITSTTTHIAAAAAAETLRGSLDEAPRGVVRQEAGTLSLERMTSNRRPGDLHNRAYHAEVRNEAAASAVAAAGSRSRQYWGAAPDEVQSSTGRWGAVMRDSISAEEEGFVSTANTAWTTGGSVTLSRTVGGGSRRGGGGGGGGDGEGRGTARPLIPSRLLLRDRVWGRPVSRSATLSVPLWADSNQRDAVPPGTSTMTTVQAVTASTPAVEDSRAQLMSWEQIEDLSIVVPLDVESERRWLQDSLRRSPAAAAAAGGGGSSSRGRRSGVVFPGAIFRLFPPAGADEDDGRAAAGSVSEAQRLLSMDEDDLLPEWQGINSGPGAGDSLGVSIGALLFPRSATTNSAGRSNDVTGLSWSQNGRRLCVGTCRGLFTFEVDDIGRRQFGSFSFV</sequence>
<dbReference type="PROSITE" id="PS50082">
    <property type="entry name" value="WD_REPEATS_2"/>
    <property type="match status" value="1"/>
</dbReference>
<accession>A0A250XDD0</accession>